<dbReference type="PROSITE" id="PS51257">
    <property type="entry name" value="PROKAR_LIPOPROTEIN"/>
    <property type="match status" value="1"/>
</dbReference>
<feature type="signal peptide" evidence="1">
    <location>
        <begin position="1"/>
        <end position="20"/>
    </location>
</feature>
<evidence type="ECO:0000313" key="3">
    <source>
        <dbReference type="Proteomes" id="UP000652427"/>
    </source>
</evidence>
<feature type="chain" id="PRO_5045579281" description="Lipoprotein" evidence="1">
    <location>
        <begin position="21"/>
        <end position="172"/>
    </location>
</feature>
<dbReference type="RefSeq" id="WP_176280129.1">
    <property type="nucleotide sequence ID" value="NZ_JABWMH010000003.1"/>
</dbReference>
<keyword evidence="3" id="KW-1185">Reference proteome</keyword>
<keyword evidence="1" id="KW-0732">Signal</keyword>
<evidence type="ECO:0000256" key="1">
    <source>
        <dbReference type="SAM" id="SignalP"/>
    </source>
</evidence>
<dbReference type="Proteomes" id="UP000652427">
    <property type="component" value="Unassembled WGS sequence"/>
</dbReference>
<name>A0ABX2N4W8_9SPHN</name>
<gene>
    <name evidence="2" type="ORF">HUO14_12555</name>
</gene>
<evidence type="ECO:0000313" key="2">
    <source>
        <dbReference type="EMBL" id="NVD28724.1"/>
    </source>
</evidence>
<proteinExistence type="predicted"/>
<dbReference type="EMBL" id="JABWMH010000003">
    <property type="protein sequence ID" value="NVD28724.1"/>
    <property type="molecule type" value="Genomic_DNA"/>
</dbReference>
<reference evidence="2 3" key="1">
    <citation type="submission" date="2020-06" db="EMBL/GenBank/DDBJ databases">
        <authorList>
            <person name="Kim S.-J."/>
            <person name="Park S.-J."/>
        </authorList>
    </citation>
    <scope>NUCLEOTIDE SEQUENCE [LARGE SCALE GENOMIC DNA]</scope>
    <source>
        <strain evidence="2 3">SW-151</strain>
    </source>
</reference>
<comment type="caution">
    <text evidence="2">The sequence shown here is derived from an EMBL/GenBank/DDBJ whole genome shotgun (WGS) entry which is preliminary data.</text>
</comment>
<accession>A0ABX2N4W8</accession>
<organism evidence="2 3">
    <name type="scientific">Parasphingorhabdus flavimaris</name>
    <dbReference type="NCBI Taxonomy" id="266812"/>
    <lineage>
        <taxon>Bacteria</taxon>
        <taxon>Pseudomonadati</taxon>
        <taxon>Pseudomonadota</taxon>
        <taxon>Alphaproteobacteria</taxon>
        <taxon>Sphingomonadales</taxon>
        <taxon>Sphingomonadaceae</taxon>
        <taxon>Parasphingorhabdus</taxon>
    </lineage>
</organism>
<sequence length="172" mass="18486">MSTKYLILLAALPLALSACSKSEDGSAVSIDFSDDDKSEAEKVKIGGDGEDSKFSIKADGFSMEVDLPDITLDSDDFDMNDVDLYPGSQVTGFDIEDKDGQGGEVRISFKSPAGVEKLADWYESRLTGNDFKVVRDGTSLSGETAEGDPFSLDLTELSGTETKGILLFSERK</sequence>
<protein>
    <recommendedName>
        <fullName evidence="4">Lipoprotein</fullName>
    </recommendedName>
</protein>
<evidence type="ECO:0008006" key="4">
    <source>
        <dbReference type="Google" id="ProtNLM"/>
    </source>
</evidence>